<keyword evidence="4" id="KW-1133">Transmembrane helix</keyword>
<evidence type="ECO:0000313" key="6">
    <source>
        <dbReference type="Proteomes" id="UP000095085"/>
    </source>
</evidence>
<comment type="similarity">
    <text evidence="1 3">Belongs to the short-chain dehydrogenases/reductases (SDR) family.</text>
</comment>
<accession>A0A1E4RPC8</accession>
<evidence type="ECO:0000256" key="2">
    <source>
        <dbReference type="ARBA" id="ARBA00023002"/>
    </source>
</evidence>
<gene>
    <name evidence="5" type="ORF">HYPBUDRAFT_165810</name>
</gene>
<keyword evidence="2" id="KW-0560">Oxidoreductase</keyword>
<reference evidence="6" key="1">
    <citation type="submission" date="2016-05" db="EMBL/GenBank/DDBJ databases">
        <title>Comparative genomics of biotechnologically important yeasts.</title>
        <authorList>
            <consortium name="DOE Joint Genome Institute"/>
            <person name="Riley R."/>
            <person name="Haridas S."/>
            <person name="Wolfe K.H."/>
            <person name="Lopes M.R."/>
            <person name="Hittinger C.T."/>
            <person name="Goker M."/>
            <person name="Salamov A."/>
            <person name="Wisecaver J."/>
            <person name="Long T.M."/>
            <person name="Aerts A.L."/>
            <person name="Barry K."/>
            <person name="Choi C."/>
            <person name="Clum A."/>
            <person name="Coughlan A.Y."/>
            <person name="Deshpande S."/>
            <person name="Douglass A.P."/>
            <person name="Hanson S.J."/>
            <person name="Klenk H.-P."/>
            <person name="Labutti K."/>
            <person name="Lapidus A."/>
            <person name="Lindquist E."/>
            <person name="Lipzen A."/>
            <person name="Meier-Kolthoff J.P."/>
            <person name="Ohm R.A."/>
            <person name="Otillar R.P."/>
            <person name="Pangilinan J."/>
            <person name="Peng Y."/>
            <person name="Rokas A."/>
            <person name="Rosa C.A."/>
            <person name="Scheuner C."/>
            <person name="Sibirny A.A."/>
            <person name="Slot J.C."/>
            <person name="Stielow J.B."/>
            <person name="Sun H."/>
            <person name="Kurtzman C.P."/>
            <person name="Blackwell M."/>
            <person name="Grigoriev I.V."/>
            <person name="Jeffries T.W."/>
        </authorList>
    </citation>
    <scope>NUCLEOTIDE SEQUENCE [LARGE SCALE GENOMIC DNA]</scope>
    <source>
        <strain evidence="6">NRRL Y-1933</strain>
    </source>
</reference>
<name>A0A1E4RPC8_9ASCO</name>
<evidence type="ECO:0000256" key="4">
    <source>
        <dbReference type="SAM" id="Phobius"/>
    </source>
</evidence>
<keyword evidence="4" id="KW-0472">Membrane</keyword>
<evidence type="ECO:0000256" key="1">
    <source>
        <dbReference type="ARBA" id="ARBA00006484"/>
    </source>
</evidence>
<dbReference type="PANTHER" id="PTHR24322:SF736">
    <property type="entry name" value="RETINOL DEHYDROGENASE 10"/>
    <property type="match status" value="1"/>
</dbReference>
<keyword evidence="6" id="KW-1185">Reference proteome</keyword>
<dbReference type="AlphaFoldDB" id="A0A1E4RPC8"/>
<dbReference type="PRINTS" id="PR00081">
    <property type="entry name" value="GDHRDH"/>
</dbReference>
<protein>
    <submittedName>
        <fullName evidence="5">NAD(P)-binding protein</fullName>
    </submittedName>
</protein>
<sequence>MTVSIDSILAILKEHIIYVYWVLFILCLITRFNVVWVAAYVSLCVGHLIYDYSKNYKYPDSSKWQQISDGDVALITGGSNGLGEEIVKDLLESTDIGRVIVLDVEHPHMAQMNEKVEYHECDIGNEEELNNTLTAIIDHLETKDQHISILINNAAIRHSESFLNLSREKIFNVFNVNTFSQIWILKLVLSNHIERILPRDPNARLSVVFVSSILGTLGPKNLSAYSASKAAIIQIYESLLKELSEYPSVRLLLITSGQLTTKMFEDVMPSKLFFAPLVNHIKFAKNIVKSINDGEKGVICEPFYANFLPAIRVLPIFLQDFCRKMSEMDDKIKDLDNSKKER</sequence>
<dbReference type="Proteomes" id="UP000095085">
    <property type="component" value="Unassembled WGS sequence"/>
</dbReference>
<dbReference type="Gene3D" id="3.40.50.720">
    <property type="entry name" value="NAD(P)-binding Rossmann-like Domain"/>
    <property type="match status" value="1"/>
</dbReference>
<organism evidence="5 6">
    <name type="scientific">Hyphopichia burtonii NRRL Y-1933</name>
    <dbReference type="NCBI Taxonomy" id="984485"/>
    <lineage>
        <taxon>Eukaryota</taxon>
        <taxon>Fungi</taxon>
        <taxon>Dikarya</taxon>
        <taxon>Ascomycota</taxon>
        <taxon>Saccharomycotina</taxon>
        <taxon>Pichiomycetes</taxon>
        <taxon>Debaryomycetaceae</taxon>
        <taxon>Hyphopichia</taxon>
    </lineage>
</organism>
<evidence type="ECO:0000256" key="3">
    <source>
        <dbReference type="RuleBase" id="RU000363"/>
    </source>
</evidence>
<dbReference type="GeneID" id="30997268"/>
<keyword evidence="4" id="KW-0812">Transmembrane</keyword>
<dbReference type="OrthoDB" id="5840532at2759"/>
<dbReference type="PRINTS" id="PR00080">
    <property type="entry name" value="SDRFAMILY"/>
</dbReference>
<evidence type="ECO:0000313" key="5">
    <source>
        <dbReference type="EMBL" id="ODV69134.1"/>
    </source>
</evidence>
<dbReference type="InterPro" id="IPR036291">
    <property type="entry name" value="NAD(P)-bd_dom_sf"/>
</dbReference>
<dbReference type="Pfam" id="PF00106">
    <property type="entry name" value="adh_short"/>
    <property type="match status" value="1"/>
</dbReference>
<dbReference type="EMBL" id="KV454539">
    <property type="protein sequence ID" value="ODV69134.1"/>
    <property type="molecule type" value="Genomic_DNA"/>
</dbReference>
<dbReference type="PANTHER" id="PTHR24322">
    <property type="entry name" value="PKSB"/>
    <property type="match status" value="1"/>
</dbReference>
<dbReference type="SUPFAM" id="SSF51735">
    <property type="entry name" value="NAD(P)-binding Rossmann-fold domains"/>
    <property type="match status" value="1"/>
</dbReference>
<dbReference type="GO" id="GO:0016616">
    <property type="term" value="F:oxidoreductase activity, acting on the CH-OH group of donors, NAD or NADP as acceptor"/>
    <property type="evidence" value="ECO:0007669"/>
    <property type="project" value="TreeGrafter"/>
</dbReference>
<proteinExistence type="inferred from homology"/>
<dbReference type="STRING" id="984485.A0A1E4RPC8"/>
<dbReference type="RefSeq" id="XP_020078201.1">
    <property type="nucleotide sequence ID" value="XM_020222719.1"/>
</dbReference>
<dbReference type="InterPro" id="IPR002347">
    <property type="entry name" value="SDR_fam"/>
</dbReference>
<feature type="transmembrane region" description="Helical" evidence="4">
    <location>
        <begin position="20"/>
        <end position="50"/>
    </location>
</feature>